<name>A0A6J5RMZ7_9CAUD</name>
<protein>
    <submittedName>
        <fullName evidence="1">Uncharacterized protein</fullName>
    </submittedName>
</protein>
<dbReference type="EMBL" id="LR797386">
    <property type="protein sequence ID" value="CAB4212484.1"/>
    <property type="molecule type" value="Genomic_DNA"/>
</dbReference>
<evidence type="ECO:0000313" key="2">
    <source>
        <dbReference type="EMBL" id="CAB4212484.1"/>
    </source>
</evidence>
<dbReference type="EMBL" id="LR798379">
    <property type="protein sequence ID" value="CAB5227895.1"/>
    <property type="molecule type" value="Genomic_DNA"/>
</dbReference>
<organism evidence="1">
    <name type="scientific">uncultured Caudovirales phage</name>
    <dbReference type="NCBI Taxonomy" id="2100421"/>
    <lineage>
        <taxon>Viruses</taxon>
        <taxon>Duplodnaviria</taxon>
        <taxon>Heunggongvirae</taxon>
        <taxon>Uroviricota</taxon>
        <taxon>Caudoviricetes</taxon>
        <taxon>Peduoviridae</taxon>
        <taxon>Maltschvirus</taxon>
        <taxon>Maltschvirus maltsch</taxon>
    </lineage>
</organism>
<reference evidence="1" key="1">
    <citation type="submission" date="2020-05" db="EMBL/GenBank/DDBJ databases">
        <authorList>
            <person name="Chiriac C."/>
            <person name="Salcher M."/>
            <person name="Ghai R."/>
            <person name="Kavagutti S V."/>
        </authorList>
    </citation>
    <scope>NUCLEOTIDE SEQUENCE</scope>
</reference>
<gene>
    <name evidence="1" type="ORF">UFOVP1325_16</name>
    <name evidence="2" type="ORF">UFOVP1435_14</name>
    <name evidence="3" type="ORF">UFOVP1530_4</name>
</gene>
<accession>A0A6J5RMZ7</accession>
<proteinExistence type="predicted"/>
<sequence length="156" mass="17049">MSSPNWWKTKLSASYGSAKIPDKVLEALSNVIVTATEGGCYTAEDYLGWKDYAHAENADRGFRAAVTVIPHQDAFADGKDPQKEIRVTPEWLHEQISKIVVADIDLMLSGQQQELGHRFGQAVRILSGDEDVAGEWDVVDAGAILQTAVYGKVVFG</sequence>
<evidence type="ECO:0000313" key="3">
    <source>
        <dbReference type="EMBL" id="CAB5227895.1"/>
    </source>
</evidence>
<dbReference type="EMBL" id="LR797274">
    <property type="protein sequence ID" value="CAB4198850.1"/>
    <property type="molecule type" value="Genomic_DNA"/>
</dbReference>
<evidence type="ECO:0000313" key="1">
    <source>
        <dbReference type="EMBL" id="CAB4198850.1"/>
    </source>
</evidence>